<keyword evidence="18" id="KW-1185">Reference proteome</keyword>
<comment type="similarity">
    <text evidence="6">Belongs to the class-IV pyridoxal-phosphate-dependent aminotransferase family.</text>
</comment>
<evidence type="ECO:0000256" key="16">
    <source>
        <dbReference type="PIRSR" id="PIRSR006468-1"/>
    </source>
</evidence>
<evidence type="ECO:0000256" key="10">
    <source>
        <dbReference type="ARBA" id="ARBA00022679"/>
    </source>
</evidence>
<dbReference type="Gene3D" id="3.30.470.10">
    <property type="match status" value="1"/>
</dbReference>
<dbReference type="InterPro" id="IPR001544">
    <property type="entry name" value="Aminotrans_IV"/>
</dbReference>
<comment type="pathway">
    <text evidence="5">Amino-acid biosynthesis; L-leucine biosynthesis; L-leucine from 3-methyl-2-oxobutanoate: step 4/4.</text>
</comment>
<dbReference type="Pfam" id="PF01063">
    <property type="entry name" value="Aminotran_4"/>
    <property type="match status" value="1"/>
</dbReference>
<keyword evidence="9" id="KW-0028">Amino-acid biosynthesis</keyword>
<evidence type="ECO:0000256" key="3">
    <source>
        <dbReference type="ARBA" id="ARBA00004824"/>
    </source>
</evidence>
<dbReference type="InterPro" id="IPR005786">
    <property type="entry name" value="B_amino_transII"/>
</dbReference>
<keyword evidence="8 17" id="KW-0032">Aminotransferase</keyword>
<evidence type="ECO:0000256" key="12">
    <source>
        <dbReference type="ARBA" id="ARBA00023304"/>
    </source>
</evidence>
<evidence type="ECO:0000256" key="7">
    <source>
        <dbReference type="ARBA" id="ARBA00013053"/>
    </source>
</evidence>
<keyword evidence="11" id="KW-0663">Pyridoxal phosphate</keyword>
<evidence type="ECO:0000256" key="1">
    <source>
        <dbReference type="ARBA" id="ARBA00001933"/>
    </source>
</evidence>
<dbReference type="GO" id="GO:0009099">
    <property type="term" value="P:L-valine biosynthetic process"/>
    <property type="evidence" value="ECO:0007669"/>
    <property type="project" value="UniProtKB-UniPathway"/>
</dbReference>
<evidence type="ECO:0000313" key="18">
    <source>
        <dbReference type="Proteomes" id="UP000294535"/>
    </source>
</evidence>
<dbReference type="EMBL" id="SNYF01000005">
    <property type="protein sequence ID" value="TDQ19318.1"/>
    <property type="molecule type" value="Genomic_DNA"/>
</dbReference>
<organism evidence="17 18">
    <name type="scientific">Algoriphagus boseongensis</name>
    <dbReference type="NCBI Taxonomy" id="1442587"/>
    <lineage>
        <taxon>Bacteria</taxon>
        <taxon>Pseudomonadati</taxon>
        <taxon>Bacteroidota</taxon>
        <taxon>Cytophagia</taxon>
        <taxon>Cytophagales</taxon>
        <taxon>Cyclobacteriaceae</taxon>
        <taxon>Algoriphagus</taxon>
    </lineage>
</organism>
<dbReference type="GO" id="GO:0009097">
    <property type="term" value="P:isoleucine biosynthetic process"/>
    <property type="evidence" value="ECO:0007669"/>
    <property type="project" value="UniProtKB-UniPathway"/>
</dbReference>
<gene>
    <name evidence="17" type="ORF">DFQ04_1139</name>
</gene>
<sequence>MWKRSPGSQDFNPAQYPKIIPFTGYSASDTKKMKTSLAIPVKKIAKSKLPEINFSNLAFGKVISDHMFVADYVNGEWTDLRIEPYASLQLDPANAALHYGQSIFEGMKAYKNEKGEILIFRGDANARRMNESAARMCMPEIPEEIFMEGLLQLVDLDRNWVPTGKGSSLYIRPFMFAMDNYIGVKPSDTYKFIIFTCPVGAYYSKPVNVKVETKWTRATEGGTGAAKTAGNYAASLYPALQAQKAGYDQLLWTDGKSHSKIEESGTMNVMFDINGTLVTAPTHTGTILKGITRDSVLQLAKDWGKPVEERFLTVSELVEAIENGTLKEAFGTGTAATIAHIAKINIEGKDYTMPSKGPEAFSHKVLAELDGIKYGEIEDPHHWIVKI</sequence>
<comment type="catalytic activity">
    <reaction evidence="14">
        <text>L-isoleucine + 2-oxoglutarate = (S)-3-methyl-2-oxopentanoate + L-glutamate</text>
        <dbReference type="Rhea" id="RHEA:24801"/>
        <dbReference type="ChEBI" id="CHEBI:16810"/>
        <dbReference type="ChEBI" id="CHEBI:29985"/>
        <dbReference type="ChEBI" id="CHEBI:35146"/>
        <dbReference type="ChEBI" id="CHEBI:58045"/>
        <dbReference type="EC" id="2.6.1.42"/>
    </reaction>
</comment>
<dbReference type="NCBIfam" id="TIGR01123">
    <property type="entry name" value="ilvE_II"/>
    <property type="match status" value="1"/>
</dbReference>
<dbReference type="PIRSF" id="PIRSF006468">
    <property type="entry name" value="BCAT1"/>
    <property type="match status" value="1"/>
</dbReference>
<dbReference type="InterPro" id="IPR043131">
    <property type="entry name" value="BCAT-like_N"/>
</dbReference>
<reference evidence="17 18" key="1">
    <citation type="submission" date="2019-03" db="EMBL/GenBank/DDBJ databases">
        <title>Genomic Encyclopedia of Type Strains, Phase III (KMG-III): the genomes of soil and plant-associated and newly described type strains.</title>
        <authorList>
            <person name="Whitman W."/>
        </authorList>
    </citation>
    <scope>NUCLEOTIDE SEQUENCE [LARGE SCALE GENOMIC DNA]</scope>
    <source>
        <strain evidence="17 18">CECT 8446</strain>
    </source>
</reference>
<evidence type="ECO:0000313" key="17">
    <source>
        <dbReference type="EMBL" id="TDQ19318.1"/>
    </source>
</evidence>
<dbReference type="UniPathway" id="UPA00048">
    <property type="reaction ID" value="UER00073"/>
</dbReference>
<evidence type="ECO:0000256" key="5">
    <source>
        <dbReference type="ARBA" id="ARBA00005072"/>
    </source>
</evidence>
<dbReference type="AlphaFoldDB" id="A0A4R6T7Y1"/>
<comment type="pathway">
    <text evidence="4">Amino-acid biosynthesis; L-valine biosynthesis; L-valine from pyruvate: step 4/4.</text>
</comment>
<dbReference type="PANTHER" id="PTHR11825">
    <property type="entry name" value="SUBGROUP IIII AMINOTRANSFERASE"/>
    <property type="match status" value="1"/>
</dbReference>
<comment type="caution">
    <text evidence="17">The sequence shown here is derived from an EMBL/GenBank/DDBJ whole genome shotgun (WGS) entry which is preliminary data.</text>
</comment>
<dbReference type="GO" id="GO:0009098">
    <property type="term" value="P:L-leucine biosynthetic process"/>
    <property type="evidence" value="ECO:0007669"/>
    <property type="project" value="UniProtKB-UniPathway"/>
</dbReference>
<dbReference type="InterPro" id="IPR033939">
    <property type="entry name" value="BCAT_family"/>
</dbReference>
<dbReference type="CDD" id="cd01557">
    <property type="entry name" value="BCAT_beta_family"/>
    <property type="match status" value="1"/>
</dbReference>
<comment type="catalytic activity">
    <reaction evidence="13">
        <text>L-valine + 2-oxoglutarate = 3-methyl-2-oxobutanoate + L-glutamate</text>
        <dbReference type="Rhea" id="RHEA:24813"/>
        <dbReference type="ChEBI" id="CHEBI:11851"/>
        <dbReference type="ChEBI" id="CHEBI:16810"/>
        <dbReference type="ChEBI" id="CHEBI:29985"/>
        <dbReference type="ChEBI" id="CHEBI:57762"/>
        <dbReference type="EC" id="2.6.1.42"/>
    </reaction>
</comment>
<evidence type="ECO:0000256" key="2">
    <source>
        <dbReference type="ARBA" id="ARBA00003109"/>
    </source>
</evidence>
<evidence type="ECO:0000256" key="9">
    <source>
        <dbReference type="ARBA" id="ARBA00022605"/>
    </source>
</evidence>
<dbReference type="GO" id="GO:0004084">
    <property type="term" value="F:branched-chain-amino-acid transaminase activity"/>
    <property type="evidence" value="ECO:0007669"/>
    <property type="project" value="UniProtKB-EC"/>
</dbReference>
<evidence type="ECO:0000256" key="13">
    <source>
        <dbReference type="ARBA" id="ARBA00048212"/>
    </source>
</evidence>
<evidence type="ECO:0000256" key="15">
    <source>
        <dbReference type="ARBA" id="ARBA00049229"/>
    </source>
</evidence>
<dbReference type="InterPro" id="IPR036038">
    <property type="entry name" value="Aminotransferase-like"/>
</dbReference>
<dbReference type="Proteomes" id="UP000294535">
    <property type="component" value="Unassembled WGS sequence"/>
</dbReference>
<evidence type="ECO:0000256" key="11">
    <source>
        <dbReference type="ARBA" id="ARBA00022898"/>
    </source>
</evidence>
<keyword evidence="10 17" id="KW-0808">Transferase</keyword>
<dbReference type="Gene3D" id="3.20.10.10">
    <property type="entry name" value="D-amino Acid Aminotransferase, subunit A, domain 2"/>
    <property type="match status" value="1"/>
</dbReference>
<dbReference type="SUPFAM" id="SSF56752">
    <property type="entry name" value="D-aminoacid aminotransferase-like PLP-dependent enzymes"/>
    <property type="match status" value="1"/>
</dbReference>
<proteinExistence type="inferred from homology"/>
<comment type="pathway">
    <text evidence="3">Amino-acid biosynthesis; L-isoleucine biosynthesis; L-isoleucine from 2-oxobutanoate: step 4/4.</text>
</comment>
<protein>
    <recommendedName>
        <fullName evidence="7">branched-chain-amino-acid transaminase</fullName>
        <ecNumber evidence="7">2.6.1.42</ecNumber>
    </recommendedName>
</protein>
<comment type="cofactor">
    <cofactor evidence="1">
        <name>pyridoxal 5'-phosphate</name>
        <dbReference type="ChEBI" id="CHEBI:597326"/>
    </cofactor>
</comment>
<dbReference type="PANTHER" id="PTHR11825:SF44">
    <property type="entry name" value="BRANCHED-CHAIN-AMINO-ACID AMINOTRANSFERASE"/>
    <property type="match status" value="1"/>
</dbReference>
<comment type="function">
    <text evidence="2">Acts on leucine, isoleucine and valine.</text>
</comment>
<feature type="modified residue" description="N6-(pyridoxal phosphate)lysine" evidence="16">
    <location>
        <position position="227"/>
    </location>
</feature>
<evidence type="ECO:0000256" key="6">
    <source>
        <dbReference type="ARBA" id="ARBA00009320"/>
    </source>
</evidence>
<dbReference type="EC" id="2.6.1.42" evidence="7"/>
<evidence type="ECO:0000256" key="8">
    <source>
        <dbReference type="ARBA" id="ARBA00022576"/>
    </source>
</evidence>
<dbReference type="UniPathway" id="UPA00049">
    <property type="reaction ID" value="UER00062"/>
</dbReference>
<dbReference type="InterPro" id="IPR043132">
    <property type="entry name" value="BCAT-like_C"/>
</dbReference>
<dbReference type="NCBIfam" id="NF009897">
    <property type="entry name" value="PRK13357.1"/>
    <property type="match status" value="1"/>
</dbReference>
<keyword evidence="12" id="KW-0100">Branched-chain amino acid biosynthesis</keyword>
<dbReference type="UniPathway" id="UPA00047">
    <property type="reaction ID" value="UER00058"/>
</dbReference>
<evidence type="ECO:0000256" key="14">
    <source>
        <dbReference type="ARBA" id="ARBA00048798"/>
    </source>
</evidence>
<name>A0A4R6T7Y1_9BACT</name>
<comment type="catalytic activity">
    <reaction evidence="15">
        <text>L-leucine + 2-oxoglutarate = 4-methyl-2-oxopentanoate + L-glutamate</text>
        <dbReference type="Rhea" id="RHEA:18321"/>
        <dbReference type="ChEBI" id="CHEBI:16810"/>
        <dbReference type="ChEBI" id="CHEBI:17865"/>
        <dbReference type="ChEBI" id="CHEBI:29985"/>
        <dbReference type="ChEBI" id="CHEBI:57427"/>
        <dbReference type="EC" id="2.6.1.42"/>
    </reaction>
</comment>
<evidence type="ECO:0000256" key="4">
    <source>
        <dbReference type="ARBA" id="ARBA00004931"/>
    </source>
</evidence>
<accession>A0A4R6T7Y1</accession>